<gene>
    <name evidence="3" type="ORF">CPLFYP93_02126</name>
</gene>
<sequence>MVSNKKYKKLGVIGGMGPKATQLFMGMIIDKTDAEKDQEHIPMIVLNDTTIPDRTSCILAGREQDVLDILIEDANMLECNGCSVIAIPCNTSHYFVDKVQQEINIPIINMIKETVNYISSKKKNMKKVAILATDGTISVGVYQKECMRLDIESYVPSKESQEFIMDIIYNQIKKGKIGDYDMFLKIENELKANGCDGAILACTELSCFKEQHELSDFYVDAMEVLVKKSIEMCSRE</sequence>
<dbReference type="EC" id="5.1.1.13" evidence="3"/>
<proteinExistence type="inferred from homology"/>
<dbReference type="InterPro" id="IPR001920">
    <property type="entry name" value="Asp/Glu_race"/>
</dbReference>
<keyword evidence="2 3" id="KW-0413">Isomerase</keyword>
<evidence type="ECO:0000256" key="1">
    <source>
        <dbReference type="ARBA" id="ARBA00007847"/>
    </source>
</evidence>
<dbReference type="SUPFAM" id="SSF53681">
    <property type="entry name" value="Aspartate/glutamate racemase"/>
    <property type="match status" value="2"/>
</dbReference>
<dbReference type="PANTHER" id="PTHR21198">
    <property type="entry name" value="GLUTAMATE RACEMASE"/>
    <property type="match status" value="1"/>
</dbReference>
<dbReference type="InterPro" id="IPR018187">
    <property type="entry name" value="Asp/Glu_racemase_AS_1"/>
</dbReference>
<accession>A0A6N3EBE0</accession>
<evidence type="ECO:0000313" key="3">
    <source>
        <dbReference type="EMBL" id="VYU37295.1"/>
    </source>
</evidence>
<dbReference type="GO" id="GO:0047689">
    <property type="term" value="F:aspartate racemase activity"/>
    <property type="evidence" value="ECO:0007669"/>
    <property type="project" value="UniProtKB-EC"/>
</dbReference>
<dbReference type="EMBL" id="CACRTV010000051">
    <property type="protein sequence ID" value="VYU37295.1"/>
    <property type="molecule type" value="Genomic_DNA"/>
</dbReference>
<dbReference type="InterPro" id="IPR015942">
    <property type="entry name" value="Asp/Glu/hydantoin_racemase"/>
</dbReference>
<dbReference type="PROSITE" id="PS00923">
    <property type="entry name" value="ASP_GLU_RACEMASE_1"/>
    <property type="match status" value="1"/>
</dbReference>
<dbReference type="InterPro" id="IPR004380">
    <property type="entry name" value="Asp_race"/>
</dbReference>
<dbReference type="AlphaFoldDB" id="A0A6N3EBE0"/>
<dbReference type="RefSeq" id="WP_156561427.1">
    <property type="nucleotide sequence ID" value="NZ_CACRTV010000051.1"/>
</dbReference>
<protein>
    <submittedName>
        <fullName evidence="3">Aspartate racemase</fullName>
        <ecNumber evidence="3">5.1.1.13</ecNumber>
    </submittedName>
</protein>
<dbReference type="NCBIfam" id="TIGR00035">
    <property type="entry name" value="asp_race"/>
    <property type="match status" value="1"/>
</dbReference>
<dbReference type="Pfam" id="PF01177">
    <property type="entry name" value="Asp_Glu_race"/>
    <property type="match status" value="1"/>
</dbReference>
<evidence type="ECO:0000256" key="2">
    <source>
        <dbReference type="ARBA" id="ARBA00023235"/>
    </source>
</evidence>
<organism evidence="3">
    <name type="scientific">Clostridium paraputrificum</name>
    <dbReference type="NCBI Taxonomy" id="29363"/>
    <lineage>
        <taxon>Bacteria</taxon>
        <taxon>Bacillati</taxon>
        <taxon>Bacillota</taxon>
        <taxon>Clostridia</taxon>
        <taxon>Eubacteriales</taxon>
        <taxon>Clostridiaceae</taxon>
        <taxon>Clostridium</taxon>
    </lineage>
</organism>
<dbReference type="PANTHER" id="PTHR21198:SF7">
    <property type="entry name" value="ASPARTATE-GLUTAMATE RACEMASE FAMILY"/>
    <property type="match status" value="1"/>
</dbReference>
<comment type="similarity">
    <text evidence="1">Belongs to the aspartate/glutamate racemases family.</text>
</comment>
<name>A0A6N3EBE0_9CLOT</name>
<reference evidence="3" key="1">
    <citation type="submission" date="2019-11" db="EMBL/GenBank/DDBJ databases">
        <authorList>
            <person name="Feng L."/>
        </authorList>
    </citation>
    <scope>NUCLEOTIDE SEQUENCE</scope>
    <source>
        <strain evidence="3">CParaputrificumLFYP93</strain>
    </source>
</reference>
<dbReference type="Gene3D" id="3.40.50.1860">
    <property type="match status" value="2"/>
</dbReference>